<accession>C0PJG7</accession>
<name>C0PJG7_MAIZE</name>
<evidence type="ECO:0000313" key="1">
    <source>
        <dbReference type="EMBL" id="ACN35333.1"/>
    </source>
</evidence>
<dbReference type="AlphaFoldDB" id="C0PJG7"/>
<reference evidence="1" key="1">
    <citation type="journal article" date="2009" name="PLoS Genet.">
        <title>Sequencing, mapping, and analysis of 27,455 maize full-length cDNAs.</title>
        <authorList>
            <person name="Soderlund C."/>
            <person name="Descour A."/>
            <person name="Kudrna D."/>
            <person name="Bomhoff M."/>
            <person name="Boyd L."/>
            <person name="Currie J."/>
            <person name="Angelova A."/>
            <person name="Collura K."/>
            <person name="Wissotski M."/>
            <person name="Ashley E."/>
            <person name="Morrow D."/>
            <person name="Fernandes J."/>
            <person name="Walbot V."/>
            <person name="Yu Y."/>
        </authorList>
    </citation>
    <scope>NUCLEOTIDE SEQUENCE</scope>
    <source>
        <strain evidence="1">B73</strain>
    </source>
</reference>
<protein>
    <submittedName>
        <fullName evidence="1">Uncharacterized protein</fullName>
    </submittedName>
</protein>
<organism evidence="1">
    <name type="scientific">Zea mays</name>
    <name type="common">Maize</name>
    <dbReference type="NCBI Taxonomy" id="4577"/>
    <lineage>
        <taxon>Eukaryota</taxon>
        <taxon>Viridiplantae</taxon>
        <taxon>Streptophyta</taxon>
        <taxon>Embryophyta</taxon>
        <taxon>Tracheophyta</taxon>
        <taxon>Spermatophyta</taxon>
        <taxon>Magnoliopsida</taxon>
        <taxon>Liliopsida</taxon>
        <taxon>Poales</taxon>
        <taxon>Poaceae</taxon>
        <taxon>PACMAD clade</taxon>
        <taxon>Panicoideae</taxon>
        <taxon>Andropogonodae</taxon>
        <taxon>Andropogoneae</taxon>
        <taxon>Tripsacinae</taxon>
        <taxon>Zea</taxon>
    </lineage>
</organism>
<sequence>MHLMPSSIQIVPYSHSSFAHINMAFFLLKERYLIQTYGPGYQTHLCLSTENCLLPLSSKTWTWILRQDSQLGQLLAESSLDSLRTLHLRV</sequence>
<dbReference type="EMBL" id="BT068436">
    <property type="protein sequence ID" value="ACN35333.1"/>
    <property type="molecule type" value="mRNA"/>
</dbReference>
<reference evidence="1" key="2">
    <citation type="submission" date="2012-06" db="EMBL/GenBank/DDBJ databases">
        <authorList>
            <person name="Yu Y."/>
            <person name="Currie J."/>
            <person name="Lomeli R."/>
            <person name="Angelova A."/>
            <person name="Collura K."/>
            <person name="Wissotski M."/>
            <person name="Campos D."/>
            <person name="Kudrna D."/>
            <person name="Golser W."/>
            <person name="Ashely E."/>
            <person name="Descour A."/>
            <person name="Fernandes J."/>
            <person name="Soderlund C."/>
            <person name="Walbot V."/>
        </authorList>
    </citation>
    <scope>NUCLEOTIDE SEQUENCE</scope>
    <source>
        <strain evidence="1">B73</strain>
    </source>
</reference>
<proteinExistence type="evidence at transcript level"/>